<dbReference type="PANTHER" id="PTHR33741">
    <property type="entry name" value="TRANSMEMBRANE PROTEIN DDB_G0269096-RELATED"/>
    <property type="match status" value="1"/>
</dbReference>
<evidence type="ECO:0000259" key="2">
    <source>
        <dbReference type="Pfam" id="PF04982"/>
    </source>
</evidence>
<feature type="transmembrane region" description="Helical" evidence="1">
    <location>
        <begin position="40"/>
        <end position="59"/>
    </location>
</feature>
<dbReference type="STRING" id="28181.BEN30_14620"/>
<comment type="caution">
    <text evidence="3">The sequence shown here is derived from an EMBL/GenBank/DDBJ whole genome shotgun (WGS) entry which is preliminary data.</text>
</comment>
<dbReference type="PANTHER" id="PTHR33741:SF5">
    <property type="entry name" value="TRANSMEMBRANE PROTEIN DDB_G0269096-RELATED"/>
    <property type="match status" value="1"/>
</dbReference>
<feature type="transmembrane region" description="Helical" evidence="1">
    <location>
        <begin position="66"/>
        <end position="84"/>
    </location>
</feature>
<sequence length="162" mass="16786">MNGYLRRLQPVTDLRTVVKAGLGGAVAISLVAMMSEASGVSWLMAPFGATCVLLFSVPISPLSQPVNVVGGHFVSTLIGLVVLMALPVTWWSMAIGVGLAIAVMAALRVTHPPAGADPLVVMMAGAGFDYLIFPTLLGSLALVLVAVLVHRIAPVTPYPVKT</sequence>
<feature type="domain" description="HPP transmembrane region" evidence="2">
    <location>
        <begin position="11"/>
        <end position="159"/>
    </location>
</feature>
<reference evidence="4" key="1">
    <citation type="submission" date="2016-07" db="EMBL/GenBank/DDBJ databases">
        <authorList>
            <person name="Florea S."/>
            <person name="Webb J.S."/>
            <person name="Jaromczyk J."/>
            <person name="Schardl C.L."/>
        </authorList>
    </citation>
    <scope>NUCLEOTIDE SEQUENCE [LARGE SCALE GENOMIC DNA]</scope>
    <source>
        <strain evidence="4">MV-1</strain>
    </source>
</reference>
<feature type="transmembrane region" description="Helical" evidence="1">
    <location>
        <begin position="90"/>
        <end position="109"/>
    </location>
</feature>
<keyword evidence="4" id="KW-1185">Reference proteome</keyword>
<dbReference type="EMBL" id="MCGG01000052">
    <property type="protein sequence ID" value="OEJ65349.1"/>
    <property type="molecule type" value="Genomic_DNA"/>
</dbReference>
<proteinExistence type="predicted"/>
<dbReference type="Proteomes" id="UP000095347">
    <property type="component" value="Unassembled WGS sequence"/>
</dbReference>
<evidence type="ECO:0000313" key="4">
    <source>
        <dbReference type="Proteomes" id="UP000095347"/>
    </source>
</evidence>
<evidence type="ECO:0000256" key="1">
    <source>
        <dbReference type="SAM" id="Phobius"/>
    </source>
</evidence>
<protein>
    <recommendedName>
        <fullName evidence="2">HPP transmembrane region domain-containing protein</fullName>
    </recommendedName>
</protein>
<keyword evidence="1" id="KW-0472">Membrane</keyword>
<name>A0A1E5Q540_9PROT</name>
<dbReference type="InterPro" id="IPR058581">
    <property type="entry name" value="TM_HPP"/>
</dbReference>
<dbReference type="Pfam" id="PF04982">
    <property type="entry name" value="TM_HPP"/>
    <property type="match status" value="1"/>
</dbReference>
<accession>A0A1E5Q540</accession>
<evidence type="ECO:0000313" key="3">
    <source>
        <dbReference type="EMBL" id="OEJ65349.1"/>
    </source>
</evidence>
<dbReference type="InterPro" id="IPR007065">
    <property type="entry name" value="HPP"/>
</dbReference>
<keyword evidence="1" id="KW-1133">Transmembrane helix</keyword>
<gene>
    <name evidence="3" type="ORF">BEN30_14620</name>
</gene>
<feature type="transmembrane region" description="Helical" evidence="1">
    <location>
        <begin position="130"/>
        <end position="153"/>
    </location>
</feature>
<dbReference type="RefSeq" id="WP_069958808.1">
    <property type="nucleotide sequence ID" value="NZ_MCGG01000052.1"/>
</dbReference>
<organism evidence="3 4">
    <name type="scientific">Magnetovibrio blakemorei</name>
    <dbReference type="NCBI Taxonomy" id="28181"/>
    <lineage>
        <taxon>Bacteria</taxon>
        <taxon>Pseudomonadati</taxon>
        <taxon>Pseudomonadota</taxon>
        <taxon>Alphaproteobacteria</taxon>
        <taxon>Rhodospirillales</taxon>
        <taxon>Magnetovibrionaceae</taxon>
        <taxon>Magnetovibrio</taxon>
    </lineage>
</organism>
<dbReference type="OrthoDB" id="9811720at2"/>
<keyword evidence="1" id="KW-0812">Transmembrane</keyword>
<dbReference type="AlphaFoldDB" id="A0A1E5Q540"/>